<dbReference type="Pfam" id="PF03133">
    <property type="entry name" value="TTL"/>
    <property type="match status" value="1"/>
</dbReference>
<dbReference type="GO" id="GO:0015630">
    <property type="term" value="C:microtubule cytoskeleton"/>
    <property type="evidence" value="ECO:0007669"/>
    <property type="project" value="TreeGrafter"/>
</dbReference>
<dbReference type="GO" id="GO:0070736">
    <property type="term" value="F:protein-glycine ligase activity, initiating"/>
    <property type="evidence" value="ECO:0007669"/>
    <property type="project" value="TreeGrafter"/>
</dbReference>
<dbReference type="PANTHER" id="PTHR45870:SF2">
    <property type="entry name" value="TUBULIN MONOGLYCYLASE TTLL3"/>
    <property type="match status" value="1"/>
</dbReference>
<dbReference type="OMA" id="AEQERWY"/>
<protein>
    <recommendedName>
        <fullName evidence="9">Tubulin-tyrosine ligase family protein</fullName>
    </recommendedName>
</protein>
<evidence type="ECO:0000256" key="6">
    <source>
        <dbReference type="SAM" id="MobiDB-lite"/>
    </source>
</evidence>
<keyword evidence="8" id="KW-1185">Reference proteome</keyword>
<proteinExistence type="predicted"/>
<keyword evidence="3" id="KW-0436">Ligase</keyword>
<sequence>MEDQNTKKDFHTRNLDIIAQLREKKMREQEEKEMSQKRKQDLVVKLKSRYVKEEQKEIKQQVSLPSINTPESSKNRQSSLKKEDLMLEQKQRIQEKQRQYLESIKTRQLQEKQKKEEMIQRQEIIKQSVKQKVLNQLSEVAQFVTKDDLLEQDSGSDDQDTQKVKLKKYPFITDLKQWKKKQRIDDAVKVFIMVGGYGDIAKALIQRGWVKNPDSGSPCFDFKFTLHNSEIDYNNLQDFQIVNHFAKIICLTTKVGLCKSLNNLIWFNNVDKNTFYPRAFDLSDEEDFENFREEFKLSKAEAILKMYLHLFKKKDANLIEKIKPQANIALSVCRKMLQDINELIDQQKQTQVITQKEWDILSKDDLNVQALAQKKHQAWLAKIGEVKPLKKKKKSKLEKEQEDSIEDVDEFTQQIIDILQKFKNRFPQYYLNGVENIWIVKPAGLSRGRGIQCYKNLVEIEDHVASKGAQWIIQKYIEKPLIVLGKKMDIRQWVLITDWNPLTVWIYDEAYLRFTAEEYDPKDLENKMSHLTNNSIQKKGENFYKSDIEGNMWNQEQFSDYLMKTHQVNFMEIIRPQFEQAIIWSLQSVQDQVEQRKNSHEILGYDFMIDDKFHVWLIEINSSPDFSYSTHVTEKLVKEVSEDLIKVVIDRENDKKCDTGKFKRIYKAKSVLEKPASVGLNLCLEGKKIKKVKG</sequence>
<dbReference type="InterPro" id="IPR004344">
    <property type="entry name" value="TTL/TTLL_fam"/>
</dbReference>
<dbReference type="PANTHER" id="PTHR45870">
    <property type="entry name" value="TUBULIN MONOGLYCYLASE TTLL3"/>
    <property type="match status" value="1"/>
</dbReference>
<reference evidence="7" key="1">
    <citation type="submission" date="2021-01" db="EMBL/GenBank/DDBJ databases">
        <authorList>
            <consortium name="Genoscope - CEA"/>
            <person name="William W."/>
        </authorList>
    </citation>
    <scope>NUCLEOTIDE SEQUENCE</scope>
</reference>
<dbReference type="AlphaFoldDB" id="A0A8S1MFS1"/>
<evidence type="ECO:0000256" key="3">
    <source>
        <dbReference type="ARBA" id="ARBA00022598"/>
    </source>
</evidence>
<comment type="caution">
    <text evidence="7">The sequence shown here is derived from an EMBL/GenBank/DDBJ whole genome shotgun (WGS) entry which is preliminary data.</text>
</comment>
<evidence type="ECO:0000313" key="8">
    <source>
        <dbReference type="Proteomes" id="UP000688137"/>
    </source>
</evidence>
<keyword evidence="5" id="KW-0067">ATP-binding</keyword>
<keyword evidence="4" id="KW-0547">Nucleotide-binding</keyword>
<keyword evidence="2" id="KW-0963">Cytoplasm</keyword>
<dbReference type="InterPro" id="IPR051437">
    <property type="entry name" value="TTLL_monoglycylase"/>
</dbReference>
<dbReference type="GO" id="GO:0005524">
    <property type="term" value="F:ATP binding"/>
    <property type="evidence" value="ECO:0007669"/>
    <property type="project" value="UniProtKB-KW"/>
</dbReference>
<evidence type="ECO:0000256" key="5">
    <source>
        <dbReference type="ARBA" id="ARBA00022840"/>
    </source>
</evidence>
<evidence type="ECO:0000256" key="4">
    <source>
        <dbReference type="ARBA" id="ARBA00022741"/>
    </source>
</evidence>
<dbReference type="Proteomes" id="UP000688137">
    <property type="component" value="Unassembled WGS sequence"/>
</dbReference>
<comment type="subcellular location">
    <subcellularLocation>
        <location evidence="1">Cytoplasm</location>
    </subcellularLocation>
</comment>
<dbReference type="EMBL" id="CAJJDM010000059">
    <property type="protein sequence ID" value="CAD8077482.1"/>
    <property type="molecule type" value="Genomic_DNA"/>
</dbReference>
<feature type="compositionally biased region" description="Polar residues" evidence="6">
    <location>
        <begin position="60"/>
        <end position="78"/>
    </location>
</feature>
<evidence type="ECO:0000256" key="1">
    <source>
        <dbReference type="ARBA" id="ARBA00004496"/>
    </source>
</evidence>
<dbReference type="PROSITE" id="PS51221">
    <property type="entry name" value="TTL"/>
    <property type="match status" value="1"/>
</dbReference>
<organism evidence="7 8">
    <name type="scientific">Paramecium primaurelia</name>
    <dbReference type="NCBI Taxonomy" id="5886"/>
    <lineage>
        <taxon>Eukaryota</taxon>
        <taxon>Sar</taxon>
        <taxon>Alveolata</taxon>
        <taxon>Ciliophora</taxon>
        <taxon>Intramacronucleata</taxon>
        <taxon>Oligohymenophorea</taxon>
        <taxon>Peniculida</taxon>
        <taxon>Parameciidae</taxon>
        <taxon>Paramecium</taxon>
    </lineage>
</organism>
<accession>A0A8S1MFS1</accession>
<gene>
    <name evidence="7" type="ORF">PPRIM_AZ9-3.1.T0580135</name>
</gene>
<evidence type="ECO:0000256" key="2">
    <source>
        <dbReference type="ARBA" id="ARBA00022490"/>
    </source>
</evidence>
<feature type="region of interest" description="Disordered" evidence="6">
    <location>
        <begin position="52"/>
        <end position="82"/>
    </location>
</feature>
<name>A0A8S1MFS1_PARPR</name>
<dbReference type="GO" id="GO:0005737">
    <property type="term" value="C:cytoplasm"/>
    <property type="evidence" value="ECO:0007669"/>
    <property type="project" value="UniProtKB-SubCell"/>
</dbReference>
<evidence type="ECO:0000313" key="7">
    <source>
        <dbReference type="EMBL" id="CAD8077482.1"/>
    </source>
</evidence>
<evidence type="ECO:0008006" key="9">
    <source>
        <dbReference type="Google" id="ProtNLM"/>
    </source>
</evidence>